<comment type="caution">
    <text evidence="2">The sequence shown here is derived from an EMBL/GenBank/DDBJ whole genome shotgun (WGS) entry which is preliminary data.</text>
</comment>
<reference evidence="2 3" key="1">
    <citation type="journal article" date="2018" name="IMA Fungus">
        <title>IMA Genome-F 10: Nine draft genome sequences of Claviceps purpurea s.lat., including C. arundinis, C. humidiphila, and C. cf. spartinae, pseudomolecules for the pitch canker pathogen Fusarium circinatum, draft genome of Davidsoniella eucalypti, Grosmannia galeiformis, Quambalaria eucalypti, and Teratosphaeria destructans.</title>
        <authorList>
            <person name="Wingfield B.D."/>
            <person name="Liu M."/>
            <person name="Nguyen H.D."/>
            <person name="Lane F.A."/>
            <person name="Morgan S.W."/>
            <person name="De Vos L."/>
            <person name="Wilken P.M."/>
            <person name="Duong T.A."/>
            <person name="Aylward J."/>
            <person name="Coetzee M.P."/>
            <person name="Dadej K."/>
            <person name="De Beer Z.W."/>
            <person name="Findlay W."/>
            <person name="Havenga M."/>
            <person name="Kolarik M."/>
            <person name="Menzies J.G."/>
            <person name="Naidoo K."/>
            <person name="Pochopski O."/>
            <person name="Shoukouhi P."/>
            <person name="Santana Q.C."/>
            <person name="Seifert K.A."/>
            <person name="Soal N."/>
            <person name="Steenkamp E.T."/>
            <person name="Tatham C.T."/>
            <person name="van der Nest M.A."/>
            <person name="Wingfield M.J."/>
        </authorList>
    </citation>
    <scope>NUCLEOTIDE SEQUENCE [LARGE SCALE GENOMIC DNA]</scope>
    <source>
        <strain evidence="2">CMW44962</strain>
    </source>
</reference>
<accession>A0A9W7SJ17</accession>
<dbReference type="AlphaFoldDB" id="A0A9W7SJ17"/>
<feature type="region of interest" description="Disordered" evidence="1">
    <location>
        <begin position="142"/>
        <end position="162"/>
    </location>
</feature>
<dbReference type="EMBL" id="RIBY02002500">
    <property type="protein sequence ID" value="KAH9810924.1"/>
    <property type="molecule type" value="Genomic_DNA"/>
</dbReference>
<dbReference type="OrthoDB" id="3642764at2759"/>
<protein>
    <submittedName>
        <fullName evidence="2">Uncharacterized protein</fullName>
    </submittedName>
</protein>
<sequence>MHLKLFNSICANPACNNHRNIQALSGHLIISNATAGSLKAQLLFAAQMRTRNGLNQMWQECQDFDACTEAAKMEKVENYLVNESFALKGRQRDVDQASMILHIEEVWLERLYRGEARGLWMLRELARQLRLPGDVVVMLQAGPLSREEQGQETPESDGKSAHERIACHWKKLGFDEWSDSDDAWLCLRVDEMKQPAGSTAQGGA</sequence>
<keyword evidence="3" id="KW-1185">Reference proteome</keyword>
<evidence type="ECO:0000256" key="1">
    <source>
        <dbReference type="SAM" id="MobiDB-lite"/>
    </source>
</evidence>
<organism evidence="2 3">
    <name type="scientific">Teratosphaeria destructans</name>
    <dbReference type="NCBI Taxonomy" id="418781"/>
    <lineage>
        <taxon>Eukaryota</taxon>
        <taxon>Fungi</taxon>
        <taxon>Dikarya</taxon>
        <taxon>Ascomycota</taxon>
        <taxon>Pezizomycotina</taxon>
        <taxon>Dothideomycetes</taxon>
        <taxon>Dothideomycetidae</taxon>
        <taxon>Mycosphaerellales</taxon>
        <taxon>Teratosphaeriaceae</taxon>
        <taxon>Teratosphaeria</taxon>
    </lineage>
</organism>
<proteinExistence type="predicted"/>
<gene>
    <name evidence="2" type="ORF">Tdes44962_MAKER05951</name>
</gene>
<evidence type="ECO:0000313" key="3">
    <source>
        <dbReference type="Proteomes" id="UP001138500"/>
    </source>
</evidence>
<reference evidence="2 3" key="2">
    <citation type="journal article" date="2021" name="Curr. Genet.">
        <title>Genetic response to nitrogen starvation in the aggressive Eucalyptus foliar pathogen Teratosphaeria destructans.</title>
        <authorList>
            <person name="Havenga M."/>
            <person name="Wingfield B.D."/>
            <person name="Wingfield M.J."/>
            <person name="Dreyer L.L."/>
            <person name="Roets F."/>
            <person name="Aylward J."/>
        </authorList>
    </citation>
    <scope>NUCLEOTIDE SEQUENCE [LARGE SCALE GENOMIC DNA]</scope>
    <source>
        <strain evidence="2">CMW44962</strain>
    </source>
</reference>
<name>A0A9W7SJ17_9PEZI</name>
<evidence type="ECO:0000313" key="2">
    <source>
        <dbReference type="EMBL" id="KAH9810924.1"/>
    </source>
</evidence>
<dbReference type="Proteomes" id="UP001138500">
    <property type="component" value="Unassembled WGS sequence"/>
</dbReference>